<dbReference type="RefSeq" id="XP_038790858.1">
    <property type="nucleotide sequence ID" value="XM_038927566.1"/>
</dbReference>
<protein>
    <submittedName>
        <fullName evidence="1">Uncharacterized protein</fullName>
    </submittedName>
</protein>
<evidence type="ECO:0000313" key="1">
    <source>
        <dbReference type="EMBL" id="KAF7680868.1"/>
    </source>
</evidence>
<accession>A0A8H7EJA4</accession>
<name>A0A8H7EJA4_9PLEO</name>
<keyword evidence="2" id="KW-1185">Reference proteome</keyword>
<evidence type="ECO:0000313" key="2">
    <source>
        <dbReference type="Proteomes" id="UP000596902"/>
    </source>
</evidence>
<sequence length="155" mass="18028">MPNYKQVKDLVLPQKQTLPALKVFYIALQDEGLQKLVRMTLDPVIQDDRSDMEDTLIRTESVTEIPDPIKTKSHGWRPYVEKPHIRWAGHKYVLEPGERSVSEFHHAEANEIRSPEMYPWLTGLIGNSAQLVTDDISDLSVEEEDYGREYMIYKE</sequence>
<dbReference type="AlphaFoldDB" id="A0A8H7EJA4"/>
<organism evidence="1 2">
    <name type="scientific">Alternaria burnsii</name>
    <dbReference type="NCBI Taxonomy" id="1187904"/>
    <lineage>
        <taxon>Eukaryota</taxon>
        <taxon>Fungi</taxon>
        <taxon>Dikarya</taxon>
        <taxon>Ascomycota</taxon>
        <taxon>Pezizomycotina</taxon>
        <taxon>Dothideomycetes</taxon>
        <taxon>Pleosporomycetidae</taxon>
        <taxon>Pleosporales</taxon>
        <taxon>Pleosporineae</taxon>
        <taxon>Pleosporaceae</taxon>
        <taxon>Alternaria</taxon>
        <taxon>Alternaria sect. Alternaria</taxon>
    </lineage>
</organism>
<proteinExistence type="predicted"/>
<reference evidence="1" key="2">
    <citation type="submission" date="2020-08" db="EMBL/GenBank/DDBJ databases">
        <title>Draft Genome Sequence of Cumin Blight Pathogen Alternaria burnsii.</title>
        <authorList>
            <person name="Feng Z."/>
        </authorList>
    </citation>
    <scope>NUCLEOTIDE SEQUENCE</scope>
    <source>
        <strain evidence="1">CBS107.38</strain>
    </source>
</reference>
<reference evidence="1" key="1">
    <citation type="submission" date="2020-01" db="EMBL/GenBank/DDBJ databases">
        <authorList>
            <person name="Feng Z.H.Z."/>
        </authorList>
    </citation>
    <scope>NUCLEOTIDE SEQUENCE</scope>
    <source>
        <strain evidence="1">CBS107.38</strain>
    </source>
</reference>
<dbReference type="Proteomes" id="UP000596902">
    <property type="component" value="Unassembled WGS sequence"/>
</dbReference>
<dbReference type="EMBL" id="JAAABM010000002">
    <property type="protein sequence ID" value="KAF7680868.1"/>
    <property type="molecule type" value="Genomic_DNA"/>
</dbReference>
<comment type="caution">
    <text evidence="1">The sequence shown here is derived from an EMBL/GenBank/DDBJ whole genome shotgun (WGS) entry which is preliminary data.</text>
</comment>
<dbReference type="GeneID" id="62200744"/>
<gene>
    <name evidence="1" type="ORF">GT037_002519</name>
</gene>